<dbReference type="GO" id="GO:0003677">
    <property type="term" value="F:DNA binding"/>
    <property type="evidence" value="ECO:0007669"/>
    <property type="project" value="InterPro"/>
</dbReference>
<accession>A0A1N7LI00</accession>
<dbReference type="STRING" id="529505.SAMN05421761_103351"/>
<feature type="domain" description="HTH cro/C1-type" evidence="2">
    <location>
        <begin position="23"/>
        <end position="75"/>
    </location>
</feature>
<evidence type="ECO:0000259" key="2">
    <source>
        <dbReference type="PROSITE" id="PS50943"/>
    </source>
</evidence>
<dbReference type="PROSITE" id="PS50943">
    <property type="entry name" value="HTH_CROC1"/>
    <property type="match status" value="1"/>
</dbReference>
<dbReference type="Proteomes" id="UP000186026">
    <property type="component" value="Unassembled WGS sequence"/>
</dbReference>
<dbReference type="RefSeq" id="WP_076499352.1">
    <property type="nucleotide sequence ID" value="NZ_FTOP01000003.1"/>
</dbReference>
<dbReference type="CDD" id="cd00093">
    <property type="entry name" value="HTH_XRE"/>
    <property type="match status" value="1"/>
</dbReference>
<feature type="region of interest" description="Disordered" evidence="1">
    <location>
        <begin position="92"/>
        <end position="114"/>
    </location>
</feature>
<protein>
    <submittedName>
        <fullName evidence="3">Transcriptional regulator, XRE family</fullName>
    </submittedName>
</protein>
<evidence type="ECO:0000313" key="3">
    <source>
        <dbReference type="EMBL" id="SIS73465.1"/>
    </source>
</evidence>
<dbReference type="InterPro" id="IPR010982">
    <property type="entry name" value="Lambda_DNA-bd_dom_sf"/>
</dbReference>
<name>A0A1N7LI00_9BACT</name>
<gene>
    <name evidence="3" type="ORF">SAMN05421761_103351</name>
</gene>
<dbReference type="OrthoDB" id="8690238at2"/>
<dbReference type="AlphaFoldDB" id="A0A1N7LI00"/>
<evidence type="ECO:0000313" key="4">
    <source>
        <dbReference type="Proteomes" id="UP000186026"/>
    </source>
</evidence>
<dbReference type="EMBL" id="FTOP01000003">
    <property type="protein sequence ID" value="SIS73465.1"/>
    <property type="molecule type" value="Genomic_DNA"/>
</dbReference>
<organism evidence="3 4">
    <name type="scientific">Belliella pelovolcani</name>
    <dbReference type="NCBI Taxonomy" id="529505"/>
    <lineage>
        <taxon>Bacteria</taxon>
        <taxon>Pseudomonadati</taxon>
        <taxon>Bacteroidota</taxon>
        <taxon>Cytophagia</taxon>
        <taxon>Cytophagales</taxon>
        <taxon>Cyclobacteriaceae</taxon>
        <taxon>Belliella</taxon>
    </lineage>
</organism>
<evidence type="ECO:0000256" key="1">
    <source>
        <dbReference type="SAM" id="MobiDB-lite"/>
    </source>
</evidence>
<dbReference type="SUPFAM" id="SSF47413">
    <property type="entry name" value="lambda repressor-like DNA-binding domains"/>
    <property type="match status" value="1"/>
</dbReference>
<reference evidence="4" key="1">
    <citation type="submission" date="2017-01" db="EMBL/GenBank/DDBJ databases">
        <authorList>
            <person name="Varghese N."/>
            <person name="Submissions S."/>
        </authorList>
    </citation>
    <scope>NUCLEOTIDE SEQUENCE [LARGE SCALE GENOMIC DNA]</scope>
    <source>
        <strain evidence="4">DSM 46698</strain>
    </source>
</reference>
<dbReference type="Gene3D" id="1.10.260.40">
    <property type="entry name" value="lambda repressor-like DNA-binding domains"/>
    <property type="match status" value="1"/>
</dbReference>
<sequence>MNDFSYISYISDGALLKKIGGFIKSRRIEQNLTQDEVAERAAISRSTLSLLERGENIALTNLLKILRVLDALYVLEHFQEVKPISPMQLAKEDEAKWKRASKSKKSSPKDDLGW</sequence>
<dbReference type="Pfam" id="PF01381">
    <property type="entry name" value="HTH_3"/>
    <property type="match status" value="1"/>
</dbReference>
<proteinExistence type="predicted"/>
<dbReference type="SMART" id="SM00530">
    <property type="entry name" value="HTH_XRE"/>
    <property type="match status" value="1"/>
</dbReference>
<keyword evidence="4" id="KW-1185">Reference proteome</keyword>
<dbReference type="InterPro" id="IPR001387">
    <property type="entry name" value="Cro/C1-type_HTH"/>
</dbReference>